<feature type="transmembrane region" description="Helical" evidence="2">
    <location>
        <begin position="107"/>
        <end position="130"/>
    </location>
</feature>
<reference evidence="3" key="1">
    <citation type="journal article" date="2014" name="Int. J. Syst. Evol. Microbiol.">
        <title>Complete genome sequence of Corynebacterium casei LMG S-19264T (=DSM 44701T), isolated from a smear-ripened cheese.</title>
        <authorList>
            <consortium name="US DOE Joint Genome Institute (JGI-PGF)"/>
            <person name="Walter F."/>
            <person name="Albersmeier A."/>
            <person name="Kalinowski J."/>
            <person name="Ruckert C."/>
        </authorList>
    </citation>
    <scope>NUCLEOTIDE SEQUENCE</scope>
    <source>
        <strain evidence="3">NBRC 112290</strain>
    </source>
</reference>
<evidence type="ECO:0000256" key="1">
    <source>
        <dbReference type="SAM" id="MobiDB-lite"/>
    </source>
</evidence>
<keyword evidence="2" id="KW-0472">Membrane</keyword>
<keyword evidence="2" id="KW-0812">Transmembrane</keyword>
<accession>A0AA37XD97</accession>
<evidence type="ECO:0000313" key="4">
    <source>
        <dbReference type="Proteomes" id="UP001157161"/>
    </source>
</evidence>
<reference evidence="3" key="2">
    <citation type="submission" date="2023-02" db="EMBL/GenBank/DDBJ databases">
        <authorList>
            <person name="Sun Q."/>
            <person name="Mori K."/>
        </authorList>
    </citation>
    <scope>NUCLEOTIDE SEQUENCE</scope>
    <source>
        <strain evidence="3">NBRC 112290</strain>
    </source>
</reference>
<feature type="region of interest" description="Disordered" evidence="1">
    <location>
        <begin position="140"/>
        <end position="161"/>
    </location>
</feature>
<dbReference type="EMBL" id="BSUM01000001">
    <property type="protein sequence ID" value="GMA30960.1"/>
    <property type="molecule type" value="Genomic_DNA"/>
</dbReference>
<sequence length="282" mass="28357">MAYGTQDLSMPTVQGPQLVLGAIPGGAEQLMVRYYQDANHGIRVGSSTDPVVPAFLDGLATWMLDPRAAEEAGPAVAGATPRQIHLASAVPQPRWYADGEMMLRVPLISVGVAAGGLLVLAGGSVAAVLADRRRGRVGAAGADVSADSGGSDGPGGPGVSRETEVAAVVSAPTPRVGRGLAAFTVATAAVVVALVAYIVAVAQLALAYSGNGVVVWGGWVAVQALAVLSVWTGVRAVRRLLAHGRGRGRSGLVRAAGGWLAVGGLLGVLVVSAYWGAFSPLS</sequence>
<proteinExistence type="predicted"/>
<comment type="caution">
    <text evidence="3">The sequence shown here is derived from an EMBL/GenBank/DDBJ whole genome shotgun (WGS) entry which is preliminary data.</text>
</comment>
<organism evidence="3 4">
    <name type="scientific">Litorihabitans aurantiacus</name>
    <dbReference type="NCBI Taxonomy" id="1930061"/>
    <lineage>
        <taxon>Bacteria</taxon>
        <taxon>Bacillati</taxon>
        <taxon>Actinomycetota</taxon>
        <taxon>Actinomycetes</taxon>
        <taxon>Micrococcales</taxon>
        <taxon>Beutenbergiaceae</taxon>
        <taxon>Litorihabitans</taxon>
    </lineage>
</organism>
<dbReference type="Proteomes" id="UP001157161">
    <property type="component" value="Unassembled WGS sequence"/>
</dbReference>
<name>A0AA37XD97_9MICO</name>
<evidence type="ECO:0000256" key="2">
    <source>
        <dbReference type="SAM" id="Phobius"/>
    </source>
</evidence>
<protein>
    <submittedName>
        <fullName evidence="3">Uncharacterized protein</fullName>
    </submittedName>
</protein>
<feature type="compositionally biased region" description="Low complexity" evidence="1">
    <location>
        <begin position="140"/>
        <end position="149"/>
    </location>
</feature>
<keyword evidence="4" id="KW-1185">Reference proteome</keyword>
<feature type="transmembrane region" description="Helical" evidence="2">
    <location>
        <begin position="213"/>
        <end position="234"/>
    </location>
</feature>
<keyword evidence="2" id="KW-1133">Transmembrane helix</keyword>
<dbReference type="AlphaFoldDB" id="A0AA37XD97"/>
<evidence type="ECO:0000313" key="3">
    <source>
        <dbReference type="EMBL" id="GMA30960.1"/>
    </source>
</evidence>
<gene>
    <name evidence="3" type="ORF">GCM10025875_09520</name>
</gene>
<feature type="transmembrane region" description="Helical" evidence="2">
    <location>
        <begin position="255"/>
        <end position="277"/>
    </location>
</feature>
<feature type="transmembrane region" description="Helical" evidence="2">
    <location>
        <begin position="180"/>
        <end position="207"/>
    </location>
</feature>